<reference evidence="7 8" key="1">
    <citation type="submission" date="2014-03" db="EMBL/GenBank/DDBJ databases">
        <title>Genomics of Bifidobacteria.</title>
        <authorList>
            <person name="Ventura M."/>
            <person name="Milani C."/>
            <person name="Lugli G.A."/>
        </authorList>
    </citation>
    <scope>NUCLEOTIDE SEQUENCE [LARGE SCALE GENOMIC DNA]</scope>
    <source>
        <strain evidence="7 8">LMG 10738</strain>
    </source>
</reference>
<evidence type="ECO:0000256" key="2">
    <source>
        <dbReference type="ARBA" id="ARBA00022741"/>
    </source>
</evidence>
<evidence type="ECO:0000256" key="3">
    <source>
        <dbReference type="ARBA" id="ARBA00022777"/>
    </source>
</evidence>
<dbReference type="GO" id="GO:0004788">
    <property type="term" value="F:thiamine diphosphokinase activity"/>
    <property type="evidence" value="ECO:0007669"/>
    <property type="project" value="UniProtKB-UniRule"/>
</dbReference>
<evidence type="ECO:0000256" key="1">
    <source>
        <dbReference type="ARBA" id="ARBA00022679"/>
    </source>
</evidence>
<dbReference type="GO" id="GO:0005524">
    <property type="term" value="F:ATP binding"/>
    <property type="evidence" value="ECO:0007669"/>
    <property type="project" value="UniProtKB-KW"/>
</dbReference>
<dbReference type="NCBIfam" id="TIGR01378">
    <property type="entry name" value="thi_PPkinase"/>
    <property type="match status" value="1"/>
</dbReference>
<dbReference type="GO" id="GO:0016301">
    <property type="term" value="F:kinase activity"/>
    <property type="evidence" value="ECO:0007669"/>
    <property type="project" value="UniProtKB-KW"/>
</dbReference>
<dbReference type="EC" id="2.7.6.2" evidence="5"/>
<evidence type="ECO:0000259" key="6">
    <source>
        <dbReference type="SMART" id="SM00983"/>
    </source>
</evidence>
<dbReference type="InterPro" id="IPR036371">
    <property type="entry name" value="TPK_B1-bd_sf"/>
</dbReference>
<dbReference type="SUPFAM" id="SSF63999">
    <property type="entry name" value="Thiamin pyrophosphokinase, catalytic domain"/>
    <property type="match status" value="1"/>
</dbReference>
<dbReference type="Pfam" id="PF04265">
    <property type="entry name" value="TPK_B1_binding"/>
    <property type="match status" value="1"/>
</dbReference>
<name>A0A087B3J3_9BIFI</name>
<dbReference type="GO" id="GO:0006772">
    <property type="term" value="P:thiamine metabolic process"/>
    <property type="evidence" value="ECO:0007669"/>
    <property type="project" value="UniProtKB-UniRule"/>
</dbReference>
<dbReference type="InterPro" id="IPR006282">
    <property type="entry name" value="Thi_PPkinase"/>
</dbReference>
<dbReference type="PANTHER" id="PTHR41299">
    <property type="entry name" value="THIAMINE PYROPHOSPHOKINASE"/>
    <property type="match status" value="1"/>
</dbReference>
<dbReference type="InterPro" id="IPR007373">
    <property type="entry name" value="Thiamin_PyroPKinase_B1-bd"/>
</dbReference>
<dbReference type="Pfam" id="PF04263">
    <property type="entry name" value="TPK_catalytic"/>
    <property type="match status" value="1"/>
</dbReference>
<comment type="caution">
    <text evidence="7">The sequence shown here is derived from an EMBL/GenBank/DDBJ whole genome shotgun (WGS) entry which is preliminary data.</text>
</comment>
<dbReference type="RefSeq" id="WP_033514848.1">
    <property type="nucleotide sequence ID" value="NZ_JGYV01000001.1"/>
</dbReference>
<accession>A0A087B3J3</accession>
<dbReference type="InterPro" id="IPR007371">
    <property type="entry name" value="TPK_catalytic"/>
</dbReference>
<dbReference type="Gene3D" id="3.40.50.10240">
    <property type="entry name" value="Thiamin pyrophosphokinase, catalytic domain"/>
    <property type="match status" value="1"/>
</dbReference>
<dbReference type="InterPro" id="IPR036759">
    <property type="entry name" value="TPK_catalytic_sf"/>
</dbReference>
<proteinExistence type="predicted"/>
<keyword evidence="4" id="KW-0067">ATP-binding</keyword>
<dbReference type="PANTHER" id="PTHR41299:SF1">
    <property type="entry name" value="THIAMINE PYROPHOSPHOKINASE"/>
    <property type="match status" value="1"/>
</dbReference>
<feature type="domain" description="Thiamin pyrophosphokinase thiamin-binding" evidence="6">
    <location>
        <begin position="143"/>
        <end position="212"/>
    </location>
</feature>
<evidence type="ECO:0000256" key="4">
    <source>
        <dbReference type="ARBA" id="ARBA00022840"/>
    </source>
</evidence>
<keyword evidence="8" id="KW-1185">Reference proteome</keyword>
<dbReference type="GO" id="GO:0009229">
    <property type="term" value="P:thiamine diphosphate biosynthetic process"/>
    <property type="evidence" value="ECO:0007669"/>
    <property type="project" value="InterPro"/>
</dbReference>
<dbReference type="Proteomes" id="UP000029067">
    <property type="component" value="Unassembled WGS sequence"/>
</dbReference>
<sequence length="248" mass="25725">MGRMDTACGTCVVFAAGEYYGEQVDVPDGALVIAADGGWDHAAEAGVTVDLLVGDFDSVEHAPAPTDGVETLVLPAQKDDPDLLTALKTGWLRGVRTFHVYGALGGRVDHTLSNVQVAALVSARGGIAFLHGDGQVVTAVTDGALHFAANTVPDGTPLSVFAHSDRARGVSEPGLRYELRDATMTNLQVNGLSNEFIDGHAATVSVRDGTLVVVFPAGAPLPSLESFHAFHGDLGAVSTEVSAVLVRR</sequence>
<dbReference type="SMART" id="SM00983">
    <property type="entry name" value="TPK_B1_binding"/>
    <property type="match status" value="1"/>
</dbReference>
<dbReference type="SUPFAM" id="SSF63862">
    <property type="entry name" value="Thiamin pyrophosphokinase, substrate-binding domain"/>
    <property type="match status" value="1"/>
</dbReference>
<keyword evidence="3 7" id="KW-0418">Kinase</keyword>
<dbReference type="InterPro" id="IPR053149">
    <property type="entry name" value="TPK"/>
</dbReference>
<dbReference type="eggNOG" id="COG1564">
    <property type="taxonomic scope" value="Bacteria"/>
</dbReference>
<keyword evidence="1" id="KW-0808">Transferase</keyword>
<dbReference type="STRING" id="1688.BCUN_0086"/>
<evidence type="ECO:0000313" key="8">
    <source>
        <dbReference type="Proteomes" id="UP000029067"/>
    </source>
</evidence>
<organism evidence="7 8">
    <name type="scientific">Bifidobacterium cuniculi</name>
    <dbReference type="NCBI Taxonomy" id="1688"/>
    <lineage>
        <taxon>Bacteria</taxon>
        <taxon>Bacillati</taxon>
        <taxon>Actinomycetota</taxon>
        <taxon>Actinomycetes</taxon>
        <taxon>Bifidobacteriales</taxon>
        <taxon>Bifidobacteriaceae</taxon>
        <taxon>Bifidobacterium</taxon>
    </lineage>
</organism>
<protein>
    <recommendedName>
        <fullName evidence="5">Thiamine diphosphokinase</fullName>
        <ecNumber evidence="5">2.7.6.2</ecNumber>
    </recommendedName>
</protein>
<dbReference type="CDD" id="cd07995">
    <property type="entry name" value="TPK"/>
    <property type="match status" value="1"/>
</dbReference>
<dbReference type="AlphaFoldDB" id="A0A087B3J3"/>
<dbReference type="EMBL" id="JGYV01000001">
    <property type="protein sequence ID" value="KFI65593.1"/>
    <property type="molecule type" value="Genomic_DNA"/>
</dbReference>
<dbReference type="GO" id="GO:0030975">
    <property type="term" value="F:thiamine binding"/>
    <property type="evidence" value="ECO:0007669"/>
    <property type="project" value="InterPro"/>
</dbReference>
<evidence type="ECO:0000313" key="7">
    <source>
        <dbReference type="EMBL" id="KFI65593.1"/>
    </source>
</evidence>
<gene>
    <name evidence="7" type="ORF">BCUN_0086</name>
</gene>
<keyword evidence="2" id="KW-0547">Nucleotide-binding</keyword>
<evidence type="ECO:0000256" key="5">
    <source>
        <dbReference type="NCBIfam" id="TIGR01378"/>
    </source>
</evidence>